<dbReference type="Pfam" id="PF06481">
    <property type="entry name" value="COX_ARM"/>
    <property type="match status" value="1"/>
</dbReference>
<dbReference type="InterPro" id="IPR006333">
    <property type="entry name" value="Cyt_o_ubiquinol_oxidase_su2"/>
</dbReference>
<dbReference type="KEGG" id="nba:CUN60_01200"/>
<dbReference type="PROSITE" id="PS51257">
    <property type="entry name" value="PROKAR_LIPOPROTEIN"/>
    <property type="match status" value="1"/>
</dbReference>
<protein>
    <recommendedName>
        <fullName evidence="15">Ubiquinol oxidase subunit 2</fullName>
    </recommendedName>
</protein>
<keyword evidence="10 16" id="KW-1133">Transmembrane helix</keyword>
<evidence type="ECO:0000256" key="9">
    <source>
        <dbReference type="ARBA" id="ARBA00022982"/>
    </source>
</evidence>
<evidence type="ECO:0000259" key="18">
    <source>
        <dbReference type="PROSITE" id="PS50999"/>
    </source>
</evidence>
<organism evidence="19 20">
    <name type="scientific">Aquella oligotrophica</name>
    <dbReference type="NCBI Taxonomy" id="2067065"/>
    <lineage>
        <taxon>Bacteria</taxon>
        <taxon>Pseudomonadati</taxon>
        <taxon>Pseudomonadota</taxon>
        <taxon>Betaproteobacteria</taxon>
        <taxon>Neisseriales</taxon>
        <taxon>Neisseriaceae</taxon>
        <taxon>Aquella</taxon>
    </lineage>
</organism>
<evidence type="ECO:0000256" key="6">
    <source>
        <dbReference type="ARBA" id="ARBA00022660"/>
    </source>
</evidence>
<dbReference type="InterPro" id="IPR002429">
    <property type="entry name" value="CcO_II-like_C"/>
</dbReference>
<evidence type="ECO:0000256" key="13">
    <source>
        <dbReference type="ARBA" id="ARBA00023139"/>
    </source>
</evidence>
<gene>
    <name evidence="19" type="primary">cyoA</name>
    <name evidence="19" type="ORF">CUN60_01200</name>
</gene>
<sequence>MSNKLKSVFLLIGAMLLLSGCDHLIVLNPKGAVGAEEKKLILTAIGLMLIVVIPVIIMTLVFAFKYRASNPNLDYDPEFHHSNKIEVVVWTIPIIIISILATITWHTTHSLDPYRPLDEPGKPITIQVVALDWKWLFIYPEQNIATVNLVEFPVDRPVEFRVTSDAPMNAFQIPQLGGQIYAMAGMQTKLHLIANEAGDYFGRSVNISGRGFSGMQFVARAVAQEDFDKWVQQVKQEPNNLSANEYYQLVKPSEDDPVKLYASVQPNLFNNIIMKFMMPGMEDLSVDHGSMVMSH</sequence>
<dbReference type="PROSITE" id="PS50999">
    <property type="entry name" value="COX2_TM"/>
    <property type="match status" value="1"/>
</dbReference>
<dbReference type="InterPro" id="IPR034227">
    <property type="entry name" value="CuRO_UO_II"/>
</dbReference>
<keyword evidence="7 16" id="KW-0812">Transmembrane</keyword>
<evidence type="ECO:0000256" key="8">
    <source>
        <dbReference type="ARBA" id="ARBA00022729"/>
    </source>
</evidence>
<proteinExistence type="inferred from homology"/>
<feature type="transmembrane region" description="Helical" evidence="16">
    <location>
        <begin position="85"/>
        <end position="105"/>
    </location>
</feature>
<evidence type="ECO:0000256" key="16">
    <source>
        <dbReference type="SAM" id="Phobius"/>
    </source>
</evidence>
<dbReference type="InterPro" id="IPR008972">
    <property type="entry name" value="Cupredoxin"/>
</dbReference>
<dbReference type="InterPro" id="IPR045187">
    <property type="entry name" value="CcO_II"/>
</dbReference>
<evidence type="ECO:0000256" key="15">
    <source>
        <dbReference type="PIRNR" id="PIRNR000292"/>
    </source>
</evidence>
<evidence type="ECO:0000256" key="5">
    <source>
        <dbReference type="ARBA" id="ARBA00022475"/>
    </source>
</evidence>
<dbReference type="InterPro" id="IPR010514">
    <property type="entry name" value="COX_ARM"/>
</dbReference>
<evidence type="ECO:0000256" key="1">
    <source>
        <dbReference type="ARBA" id="ARBA00004459"/>
    </source>
</evidence>
<dbReference type="Gene3D" id="1.10.287.90">
    <property type="match status" value="1"/>
</dbReference>
<dbReference type="Proteomes" id="UP000236655">
    <property type="component" value="Chromosome"/>
</dbReference>
<dbReference type="OrthoDB" id="9783445at2"/>
<reference evidence="20" key="1">
    <citation type="submission" date="2017-11" db="EMBL/GenBank/DDBJ databases">
        <authorList>
            <person name="Chan K.G."/>
            <person name="Lee L.S."/>
        </authorList>
    </citation>
    <scope>NUCLEOTIDE SEQUENCE [LARGE SCALE GENOMIC DNA]</scope>
    <source>
        <strain evidence="20">DSM 100970</strain>
    </source>
</reference>
<dbReference type="EMBL" id="CP024847">
    <property type="protein sequence ID" value="AUR50977.1"/>
    <property type="molecule type" value="Genomic_DNA"/>
</dbReference>
<dbReference type="PANTHER" id="PTHR22888:SF18">
    <property type="entry name" value="CYTOCHROME BO(3) UBIQUINOL OXIDASE SUBUNIT 2"/>
    <property type="match status" value="1"/>
</dbReference>
<evidence type="ECO:0000256" key="12">
    <source>
        <dbReference type="ARBA" id="ARBA00023136"/>
    </source>
</evidence>
<evidence type="ECO:0000313" key="19">
    <source>
        <dbReference type="EMBL" id="AUR50977.1"/>
    </source>
</evidence>
<dbReference type="NCBIfam" id="TIGR01433">
    <property type="entry name" value="CyoA"/>
    <property type="match status" value="1"/>
</dbReference>
<accession>A0A2I7N3D9</accession>
<evidence type="ECO:0000256" key="14">
    <source>
        <dbReference type="ARBA" id="ARBA00023288"/>
    </source>
</evidence>
<keyword evidence="6 15" id="KW-0679">Respiratory chain</keyword>
<dbReference type="GO" id="GO:0004129">
    <property type="term" value="F:cytochrome-c oxidase activity"/>
    <property type="evidence" value="ECO:0007669"/>
    <property type="project" value="UniProtKB-UniRule"/>
</dbReference>
<keyword evidence="13" id="KW-0564">Palmitate</keyword>
<dbReference type="SUPFAM" id="SSF81464">
    <property type="entry name" value="Cytochrome c oxidase subunit II-like, transmembrane region"/>
    <property type="match status" value="1"/>
</dbReference>
<evidence type="ECO:0000313" key="20">
    <source>
        <dbReference type="Proteomes" id="UP000236655"/>
    </source>
</evidence>
<dbReference type="InterPro" id="IPR011759">
    <property type="entry name" value="Cyt_c_oxidase_su2_TM_dom"/>
</dbReference>
<keyword evidence="8" id="KW-0732">Signal</keyword>
<name>A0A2I7N3D9_9NEIS</name>
<dbReference type="GO" id="GO:0005507">
    <property type="term" value="F:copper ion binding"/>
    <property type="evidence" value="ECO:0007669"/>
    <property type="project" value="InterPro"/>
</dbReference>
<dbReference type="PIRSF" id="PIRSF000292">
    <property type="entry name" value="Ubi_od_II"/>
    <property type="match status" value="1"/>
</dbReference>
<keyword evidence="11 15" id="KW-0560">Oxidoreductase</keyword>
<dbReference type="GO" id="GO:0009279">
    <property type="term" value="C:cell outer membrane"/>
    <property type="evidence" value="ECO:0007669"/>
    <property type="project" value="UniProtKB-SubCell"/>
</dbReference>
<comment type="similarity">
    <text evidence="3 15">Belongs to the cytochrome c oxidase subunit 2 family.</text>
</comment>
<evidence type="ECO:0000256" key="3">
    <source>
        <dbReference type="ARBA" id="ARBA00007866"/>
    </source>
</evidence>
<dbReference type="CDD" id="cd04212">
    <property type="entry name" value="CuRO_UO_II"/>
    <property type="match status" value="1"/>
</dbReference>
<dbReference type="AlphaFoldDB" id="A0A2I7N3D9"/>
<dbReference type="GO" id="GO:0016682">
    <property type="term" value="F:oxidoreductase activity, acting on diphenols and related substances as donors, oxygen as acceptor"/>
    <property type="evidence" value="ECO:0007669"/>
    <property type="project" value="InterPro"/>
</dbReference>
<dbReference type="GO" id="GO:0009486">
    <property type="term" value="F:cytochrome bo3 ubiquinol oxidase activity"/>
    <property type="evidence" value="ECO:0007669"/>
    <property type="project" value="InterPro"/>
</dbReference>
<evidence type="ECO:0000256" key="2">
    <source>
        <dbReference type="ARBA" id="ARBA00004651"/>
    </source>
</evidence>
<feature type="domain" description="Cytochrome oxidase subunit II copper A binding" evidence="17">
    <location>
        <begin position="121"/>
        <end position="233"/>
    </location>
</feature>
<feature type="domain" description="Cytochrome oxidase subunit II transmembrane region profile" evidence="18">
    <location>
        <begin position="18"/>
        <end position="115"/>
    </location>
</feature>
<keyword evidence="9 15" id="KW-0249">Electron transport</keyword>
<feature type="transmembrane region" description="Helical" evidence="16">
    <location>
        <begin position="40"/>
        <end position="64"/>
    </location>
</feature>
<keyword evidence="20" id="KW-1185">Reference proteome</keyword>
<evidence type="ECO:0000256" key="4">
    <source>
        <dbReference type="ARBA" id="ARBA00022448"/>
    </source>
</evidence>
<evidence type="ECO:0000259" key="17">
    <source>
        <dbReference type="PROSITE" id="PS50857"/>
    </source>
</evidence>
<keyword evidence="4 15" id="KW-0813">Transport</keyword>
<dbReference type="GO" id="GO:0005886">
    <property type="term" value="C:plasma membrane"/>
    <property type="evidence" value="ECO:0007669"/>
    <property type="project" value="UniProtKB-SubCell"/>
</dbReference>
<keyword evidence="5 15" id="KW-1003">Cell membrane</keyword>
<dbReference type="Gene3D" id="2.60.40.420">
    <property type="entry name" value="Cupredoxins - blue copper proteins"/>
    <property type="match status" value="1"/>
</dbReference>
<dbReference type="PROSITE" id="PS50857">
    <property type="entry name" value="COX2_CUA"/>
    <property type="match status" value="1"/>
</dbReference>
<evidence type="ECO:0000256" key="7">
    <source>
        <dbReference type="ARBA" id="ARBA00022692"/>
    </source>
</evidence>
<evidence type="ECO:0000256" key="10">
    <source>
        <dbReference type="ARBA" id="ARBA00022989"/>
    </source>
</evidence>
<comment type="subcellular location">
    <subcellularLocation>
        <location evidence="2">Cell membrane</location>
        <topology evidence="2">Multi-pass membrane protein</topology>
    </subcellularLocation>
    <subcellularLocation>
        <location evidence="1">Cell outer membrane</location>
        <topology evidence="1">Lipid-anchor</topology>
    </subcellularLocation>
</comment>
<dbReference type="RefSeq" id="WP_102950277.1">
    <property type="nucleotide sequence ID" value="NZ_CP024847.1"/>
</dbReference>
<dbReference type="SUPFAM" id="SSF49503">
    <property type="entry name" value="Cupredoxins"/>
    <property type="match status" value="1"/>
</dbReference>
<dbReference type="InterPro" id="IPR036257">
    <property type="entry name" value="Cyt_c_oxidase_su2_TM_sf"/>
</dbReference>
<keyword evidence="14" id="KW-0449">Lipoprotein</keyword>
<keyword evidence="12 15" id="KW-0472">Membrane</keyword>
<evidence type="ECO:0000256" key="11">
    <source>
        <dbReference type="ARBA" id="ARBA00023002"/>
    </source>
</evidence>
<dbReference type="Pfam" id="PF00116">
    <property type="entry name" value="COX2"/>
    <property type="match status" value="1"/>
</dbReference>
<dbReference type="PANTHER" id="PTHR22888">
    <property type="entry name" value="CYTOCHROME C OXIDASE, SUBUNIT II"/>
    <property type="match status" value="1"/>
</dbReference>
<dbReference type="GO" id="GO:0042773">
    <property type="term" value="P:ATP synthesis coupled electron transport"/>
    <property type="evidence" value="ECO:0007669"/>
    <property type="project" value="TreeGrafter"/>
</dbReference>